<sequence>MRLKGLCGFPSVDRVEAAKLRFVVKQKGGQQLQEAINSKSQAFQVV</sequence>
<comment type="caution">
    <text evidence="1">The sequence shown here is derived from an EMBL/GenBank/DDBJ whole genome shotgun (WGS) entry which is preliminary data.</text>
</comment>
<accession>X1L4Q6</accession>
<dbReference type="AlphaFoldDB" id="X1L4Q6"/>
<name>X1L4Q6_9ZZZZ</name>
<reference evidence="1" key="1">
    <citation type="journal article" date="2014" name="Front. Microbiol.">
        <title>High frequency of phylogenetically diverse reductive dehalogenase-homologous genes in deep subseafloor sedimentary metagenomes.</title>
        <authorList>
            <person name="Kawai M."/>
            <person name="Futagami T."/>
            <person name="Toyoda A."/>
            <person name="Takaki Y."/>
            <person name="Nishi S."/>
            <person name="Hori S."/>
            <person name="Arai W."/>
            <person name="Tsubouchi T."/>
            <person name="Morono Y."/>
            <person name="Uchiyama I."/>
            <person name="Ito T."/>
            <person name="Fujiyama A."/>
            <person name="Inagaki F."/>
            <person name="Takami H."/>
        </authorList>
    </citation>
    <scope>NUCLEOTIDE SEQUENCE</scope>
    <source>
        <strain evidence="1">Expedition CK06-06</strain>
    </source>
</reference>
<evidence type="ECO:0000313" key="1">
    <source>
        <dbReference type="EMBL" id="GAI00866.1"/>
    </source>
</evidence>
<proteinExistence type="predicted"/>
<protein>
    <submittedName>
        <fullName evidence="1">Uncharacterized protein</fullName>
    </submittedName>
</protein>
<dbReference type="EMBL" id="BARV01000642">
    <property type="protein sequence ID" value="GAI00866.1"/>
    <property type="molecule type" value="Genomic_DNA"/>
</dbReference>
<organism evidence="1">
    <name type="scientific">marine sediment metagenome</name>
    <dbReference type="NCBI Taxonomy" id="412755"/>
    <lineage>
        <taxon>unclassified sequences</taxon>
        <taxon>metagenomes</taxon>
        <taxon>ecological metagenomes</taxon>
    </lineage>
</organism>
<gene>
    <name evidence="1" type="ORF">S06H3_02260</name>
</gene>
<feature type="non-terminal residue" evidence="1">
    <location>
        <position position="46"/>
    </location>
</feature>